<feature type="region of interest" description="Disordered" evidence="3">
    <location>
        <begin position="1"/>
        <end position="106"/>
    </location>
</feature>
<accession>A0ABR3Q645</accession>
<comment type="similarity">
    <text evidence="1">Belongs to the SWC5 family.</text>
</comment>
<protein>
    <recommendedName>
        <fullName evidence="2">SWR1-complex protein 5</fullName>
    </recommendedName>
</protein>
<name>A0ABR3Q645_9TREE</name>
<sequence>MSTLATADLGPSDDENDGDFVPQAAAKKPKAKGGKRPRSGSHDSDSDSSSDDGGDDDGDDELKKLRAERAEAEAAERKKRAADAFKAMQEEARSGAPAAAAAPKEVEMVEVKRARRFAGETIYETVRLPKDDPEAIKYLAAQAAESSAEASTPEASSSAGGAAAVAGTASSGAASEPQPQPRPAPSRPGRGPVRKRPRASLEAMSAALDAGKKMTTLEKSQMDWNSHMATNVAVSDEIAAHRRSGGYLEKKAFLERVDERRAGGQSQPSSRRG</sequence>
<proteinExistence type="inferred from homology"/>
<gene>
    <name evidence="5" type="ORF">Q8F55_004219</name>
</gene>
<evidence type="ECO:0000259" key="4">
    <source>
        <dbReference type="PROSITE" id="PS51279"/>
    </source>
</evidence>
<feature type="domain" description="BCNT-C" evidence="4">
    <location>
        <begin position="194"/>
        <end position="273"/>
    </location>
</feature>
<feature type="compositionally biased region" description="Acidic residues" evidence="3">
    <location>
        <begin position="46"/>
        <end position="60"/>
    </location>
</feature>
<organism evidence="5 6">
    <name type="scientific">Vanrija albida</name>
    <dbReference type="NCBI Taxonomy" id="181172"/>
    <lineage>
        <taxon>Eukaryota</taxon>
        <taxon>Fungi</taxon>
        <taxon>Dikarya</taxon>
        <taxon>Basidiomycota</taxon>
        <taxon>Agaricomycotina</taxon>
        <taxon>Tremellomycetes</taxon>
        <taxon>Trichosporonales</taxon>
        <taxon>Trichosporonaceae</taxon>
        <taxon>Vanrija</taxon>
    </lineage>
</organism>
<reference evidence="5 6" key="1">
    <citation type="submission" date="2023-08" db="EMBL/GenBank/DDBJ databases">
        <title>Annotated Genome Sequence of Vanrija albida AlHP1.</title>
        <authorList>
            <person name="Herzog R."/>
        </authorList>
    </citation>
    <scope>NUCLEOTIDE SEQUENCE [LARGE SCALE GENOMIC DNA]</scope>
    <source>
        <strain evidence="5 6">AlHP1</strain>
    </source>
</reference>
<evidence type="ECO:0000256" key="1">
    <source>
        <dbReference type="ARBA" id="ARBA00010465"/>
    </source>
</evidence>
<evidence type="ECO:0000313" key="6">
    <source>
        <dbReference type="Proteomes" id="UP001565368"/>
    </source>
</evidence>
<keyword evidence="6" id="KW-1185">Reference proteome</keyword>
<evidence type="ECO:0000313" key="5">
    <source>
        <dbReference type="EMBL" id="KAL1410214.1"/>
    </source>
</evidence>
<dbReference type="PANTHER" id="PTHR48407">
    <property type="entry name" value="CRANIOFACIAL DEVELOPMENT PROTEIN 1"/>
    <property type="match status" value="1"/>
</dbReference>
<feature type="compositionally biased region" description="Basic and acidic residues" evidence="3">
    <location>
        <begin position="61"/>
        <end position="76"/>
    </location>
</feature>
<dbReference type="Pfam" id="PF07572">
    <property type="entry name" value="BCNT"/>
    <property type="match status" value="1"/>
</dbReference>
<dbReference type="GeneID" id="95985262"/>
<dbReference type="PANTHER" id="PTHR48407:SF1">
    <property type="entry name" value="CRANIOFACIAL DEVELOPMENT PROTEIN 1"/>
    <property type="match status" value="1"/>
</dbReference>
<dbReference type="PROSITE" id="PS51279">
    <property type="entry name" value="BCNT_C"/>
    <property type="match status" value="1"/>
</dbReference>
<evidence type="ECO:0000256" key="3">
    <source>
        <dbReference type="SAM" id="MobiDB-lite"/>
    </source>
</evidence>
<dbReference type="InterPro" id="IPR011421">
    <property type="entry name" value="BCNT-C"/>
</dbReference>
<evidence type="ECO:0000256" key="2">
    <source>
        <dbReference type="ARBA" id="ARBA00019138"/>
    </source>
</evidence>
<dbReference type="EMBL" id="JBBXJM010000003">
    <property type="protein sequence ID" value="KAL1410214.1"/>
    <property type="molecule type" value="Genomic_DNA"/>
</dbReference>
<dbReference type="Proteomes" id="UP001565368">
    <property type="component" value="Unassembled WGS sequence"/>
</dbReference>
<dbReference type="RefSeq" id="XP_069210158.1">
    <property type="nucleotide sequence ID" value="XM_069352740.1"/>
</dbReference>
<feature type="compositionally biased region" description="Basic residues" evidence="3">
    <location>
        <begin position="27"/>
        <end position="39"/>
    </location>
</feature>
<feature type="region of interest" description="Disordered" evidence="3">
    <location>
        <begin position="142"/>
        <end position="214"/>
    </location>
</feature>
<dbReference type="InterPro" id="IPR027124">
    <property type="entry name" value="Swc5/CFDP1/2"/>
</dbReference>
<comment type="caution">
    <text evidence="5">The sequence shown here is derived from an EMBL/GenBank/DDBJ whole genome shotgun (WGS) entry which is preliminary data.</text>
</comment>
<feature type="compositionally biased region" description="Low complexity" evidence="3">
    <location>
        <begin position="142"/>
        <end position="177"/>
    </location>
</feature>